<keyword evidence="2" id="KW-0547">Nucleotide-binding</keyword>
<dbReference type="SUPFAM" id="SSF46785">
    <property type="entry name" value="Winged helix' DNA-binding domain"/>
    <property type="match status" value="1"/>
</dbReference>
<evidence type="ECO:0000256" key="1">
    <source>
        <dbReference type="PIRSR" id="PIRSR640198-1"/>
    </source>
</evidence>
<feature type="domain" description="Fido" evidence="3">
    <location>
        <begin position="147"/>
        <end position="294"/>
    </location>
</feature>
<dbReference type="Pfam" id="PF02661">
    <property type="entry name" value="Fic"/>
    <property type="match status" value="1"/>
</dbReference>
<organism evidence="4 5">
    <name type="scientific">Sanguibacter biliveldensis</name>
    <dbReference type="NCBI Taxonomy" id="3030830"/>
    <lineage>
        <taxon>Bacteria</taxon>
        <taxon>Bacillati</taxon>
        <taxon>Actinomycetota</taxon>
        <taxon>Actinomycetes</taxon>
        <taxon>Micrococcales</taxon>
        <taxon>Sanguibacteraceae</taxon>
        <taxon>Sanguibacter</taxon>
    </lineage>
</organism>
<dbReference type="InterPro" id="IPR036597">
    <property type="entry name" value="Fido-like_dom_sf"/>
</dbReference>
<dbReference type="PANTHER" id="PTHR13504">
    <property type="entry name" value="FIDO DOMAIN-CONTAINING PROTEIN DDB_G0283145"/>
    <property type="match status" value="1"/>
</dbReference>
<dbReference type="AlphaFoldDB" id="A0AAF0Z867"/>
<dbReference type="PROSITE" id="PS51459">
    <property type="entry name" value="FIDO"/>
    <property type="match status" value="1"/>
</dbReference>
<proteinExistence type="predicted"/>
<dbReference type="KEGG" id="sbil:SANBI_003251"/>
<dbReference type="PANTHER" id="PTHR13504:SF38">
    <property type="entry name" value="FIDO DOMAIN-CONTAINING PROTEIN"/>
    <property type="match status" value="1"/>
</dbReference>
<dbReference type="RefSeq" id="WP_319156881.1">
    <property type="nucleotide sequence ID" value="NZ_CP138359.1"/>
</dbReference>
<dbReference type="EMBL" id="CP138359">
    <property type="protein sequence ID" value="WPF81928.1"/>
    <property type="molecule type" value="Genomic_DNA"/>
</dbReference>
<dbReference type="SUPFAM" id="SSF140931">
    <property type="entry name" value="Fic-like"/>
    <property type="match status" value="1"/>
</dbReference>
<accession>A0AAF0Z867</accession>
<evidence type="ECO:0000313" key="4">
    <source>
        <dbReference type="EMBL" id="WPF81928.1"/>
    </source>
</evidence>
<feature type="active site" evidence="1">
    <location>
        <position position="231"/>
    </location>
</feature>
<dbReference type="InterPro" id="IPR036390">
    <property type="entry name" value="WH_DNA-bd_sf"/>
</dbReference>
<reference evidence="5" key="1">
    <citation type="submission" date="2023-11" db="EMBL/GenBank/DDBJ databases">
        <authorList>
            <person name="Helweg L.P."/>
            <person name="Kiel A."/>
            <person name="Hitz F."/>
            <person name="Ruckert-Reed C."/>
            <person name="Busche T."/>
            <person name="Kaltschmidt B."/>
            <person name="Kaltschmidt C."/>
        </authorList>
    </citation>
    <scope>NUCLEOTIDE SEQUENCE [LARGE SCALE GENOMIC DNA]</scope>
    <source>
        <strain evidence="5">4.1</strain>
    </source>
</reference>
<evidence type="ECO:0000256" key="2">
    <source>
        <dbReference type="PIRSR" id="PIRSR640198-2"/>
    </source>
</evidence>
<dbReference type="Gene3D" id="1.10.3290.10">
    <property type="entry name" value="Fido-like domain"/>
    <property type="match status" value="1"/>
</dbReference>
<keyword evidence="5" id="KW-1185">Reference proteome</keyword>
<sequence length="408" mass="43386">MSLPQREAPGARAWPPITYEDRAWASTIPTDLLSRAARERMQGPYGAAVVPEIGDLTPTPSRGVAEAAEQAAAAIRSFDADSGVDVAPFAAVLLRSESASSSQIENITSGARHIALAEINEETRSNAALVVSNTDAMRAALMLADGITPESILSMHHALLRSSAPEIAGRWRDAAVWVGGNGYSPHGASFVAPSAERVGPAIADLVRFAGRNDLPALTQAAVAHAQFETIHPFPDGNGRTGRALVHSMLRRRAVTRAVTVPVSAGLLTDTDRYFDALTAYRGGDVDPIVETLAEAAIASVANGQLLVADLRTLRQRWTDSITARSDSAVWKIVDLLLRQPVISTAVVMETVGINHTNASRAIDRLLTAGILSEVSGRRRSQLWQSTEVIQALDGFASRTGRRAAPSET</sequence>
<evidence type="ECO:0000259" key="3">
    <source>
        <dbReference type="PROSITE" id="PS51459"/>
    </source>
</evidence>
<dbReference type="InterPro" id="IPR003812">
    <property type="entry name" value="Fido"/>
</dbReference>
<gene>
    <name evidence="4" type="ORF">SANBI_003251</name>
</gene>
<dbReference type="Proteomes" id="UP001304340">
    <property type="component" value="Chromosome"/>
</dbReference>
<feature type="binding site" evidence="2">
    <location>
        <begin position="235"/>
        <end position="242"/>
    </location>
    <ligand>
        <name>ATP</name>
        <dbReference type="ChEBI" id="CHEBI:30616"/>
    </ligand>
</feature>
<keyword evidence="2" id="KW-0067">ATP-binding</keyword>
<protein>
    <submittedName>
        <fullName evidence="4">Fic family protein</fullName>
    </submittedName>
</protein>
<dbReference type="InterPro" id="IPR040198">
    <property type="entry name" value="Fido_containing"/>
</dbReference>
<evidence type="ECO:0000313" key="5">
    <source>
        <dbReference type="Proteomes" id="UP001304340"/>
    </source>
</evidence>
<name>A0AAF0Z867_9MICO</name>
<dbReference type="GO" id="GO:0005524">
    <property type="term" value="F:ATP binding"/>
    <property type="evidence" value="ECO:0007669"/>
    <property type="project" value="UniProtKB-KW"/>
</dbReference>